<dbReference type="AlphaFoldDB" id="A0A8H9J2R2"/>
<keyword evidence="2" id="KW-1185">Reference proteome</keyword>
<name>A0A8H9J2R2_9PSEU</name>
<comment type="caution">
    <text evidence="1">The sequence shown here is derived from an EMBL/GenBank/DDBJ whole genome shotgun (WGS) entry which is preliminary data.</text>
</comment>
<dbReference type="Proteomes" id="UP000658656">
    <property type="component" value="Unassembled WGS sequence"/>
</dbReference>
<organism evidence="1 2">
    <name type="scientific">Amycolatopsis bartoniae</name>
    <dbReference type="NCBI Taxonomy" id="941986"/>
    <lineage>
        <taxon>Bacteria</taxon>
        <taxon>Bacillati</taxon>
        <taxon>Actinomycetota</taxon>
        <taxon>Actinomycetes</taxon>
        <taxon>Pseudonocardiales</taxon>
        <taxon>Pseudonocardiaceae</taxon>
        <taxon>Amycolatopsis</taxon>
    </lineage>
</organism>
<gene>
    <name evidence="1" type="ORF">GCM10017566_48920</name>
</gene>
<dbReference type="EMBL" id="BNAV01000008">
    <property type="protein sequence ID" value="GHF69467.1"/>
    <property type="molecule type" value="Genomic_DNA"/>
</dbReference>
<dbReference type="SUPFAM" id="SSF55681">
    <property type="entry name" value="Class II aaRS and biotin synthetases"/>
    <property type="match status" value="1"/>
</dbReference>
<reference evidence="1" key="1">
    <citation type="journal article" date="2014" name="Int. J. Syst. Evol. Microbiol.">
        <title>Complete genome sequence of Corynebacterium casei LMG S-19264T (=DSM 44701T), isolated from a smear-ripened cheese.</title>
        <authorList>
            <consortium name="US DOE Joint Genome Institute (JGI-PGF)"/>
            <person name="Walter F."/>
            <person name="Albersmeier A."/>
            <person name="Kalinowski J."/>
            <person name="Ruckert C."/>
        </authorList>
    </citation>
    <scope>NUCLEOTIDE SEQUENCE</scope>
    <source>
        <strain evidence="1">CGMCC 4.7679</strain>
    </source>
</reference>
<sequence length="93" mass="9930">MKAGEVMPPQGRRRADVGRAARCTDVADGGRDTLLALRPAFPATLAPGAWKRGLIVGVGSRALGIDRLLMRLTGWSIRQNVLFPLTRPRGGPA</sequence>
<protein>
    <submittedName>
        <fullName evidence="1">Uncharacterized protein</fullName>
    </submittedName>
</protein>
<reference evidence="1" key="2">
    <citation type="submission" date="2020-09" db="EMBL/GenBank/DDBJ databases">
        <authorList>
            <person name="Sun Q."/>
            <person name="Zhou Y."/>
        </authorList>
    </citation>
    <scope>NUCLEOTIDE SEQUENCE</scope>
    <source>
        <strain evidence="1">CGMCC 4.7679</strain>
    </source>
</reference>
<accession>A0A8H9J2R2</accession>
<proteinExistence type="predicted"/>
<dbReference type="InterPro" id="IPR045864">
    <property type="entry name" value="aa-tRNA-synth_II/BPL/LPL"/>
</dbReference>
<evidence type="ECO:0000313" key="2">
    <source>
        <dbReference type="Proteomes" id="UP000658656"/>
    </source>
</evidence>
<evidence type="ECO:0000313" key="1">
    <source>
        <dbReference type="EMBL" id="GHF69467.1"/>
    </source>
</evidence>